<proteinExistence type="inferred from homology"/>
<feature type="domain" description="UspA" evidence="2">
    <location>
        <begin position="1"/>
        <end position="138"/>
    </location>
</feature>
<organism evidence="3 4">
    <name type="scientific">Neptunitalea chrysea</name>
    <dbReference type="NCBI Taxonomy" id="1647581"/>
    <lineage>
        <taxon>Bacteria</taxon>
        <taxon>Pseudomonadati</taxon>
        <taxon>Bacteroidota</taxon>
        <taxon>Flavobacteriia</taxon>
        <taxon>Flavobacteriales</taxon>
        <taxon>Flavobacteriaceae</taxon>
        <taxon>Neptunitalea</taxon>
    </lineage>
</organism>
<dbReference type="InterPro" id="IPR006015">
    <property type="entry name" value="Universal_stress_UspA"/>
</dbReference>
<dbReference type="EMBL" id="BRVP01000004">
    <property type="protein sequence ID" value="GLB51603.1"/>
    <property type="molecule type" value="Genomic_DNA"/>
</dbReference>
<dbReference type="Pfam" id="PF00582">
    <property type="entry name" value="Usp"/>
    <property type="match status" value="2"/>
</dbReference>
<dbReference type="PRINTS" id="PR01438">
    <property type="entry name" value="UNVRSLSTRESS"/>
</dbReference>
<dbReference type="Gene3D" id="3.40.50.12370">
    <property type="match status" value="1"/>
</dbReference>
<evidence type="ECO:0000313" key="3">
    <source>
        <dbReference type="EMBL" id="GLB51603.1"/>
    </source>
</evidence>
<dbReference type="AlphaFoldDB" id="A0A9W6B335"/>
<accession>A0A9W6B335</accession>
<name>A0A9W6B335_9FLAO</name>
<dbReference type="SUPFAM" id="SSF52402">
    <property type="entry name" value="Adenine nucleotide alpha hydrolases-like"/>
    <property type="match status" value="2"/>
</dbReference>
<sequence>MRKLLIPTDFSENSLNALEYAVELYKDEECIFYLLNTIYDTDNILHSSIYDIYKERAFKELDQLEHKMQSKYNNEKHTFKKIATVNLLNEQIKSTVKTEEIDLIVMGTQGATGAQEVLFGSYTVSAIKVSECPLLAVPEGFKYKNPKNIVFATDFNKDFEKYQLDILQKVARGNNSNLNVLHVNIDYLPLNEKQQQSKRAFKDAMADINVVFDEIEDESVQRAIFKYDTMNPVDLLVMIKNKHTFFERLFFGSEINKIGYHTTFPFLVLPSENYTEVPA</sequence>
<dbReference type="RefSeq" id="WP_281752320.1">
    <property type="nucleotide sequence ID" value="NZ_BRVP01000004.1"/>
</dbReference>
<dbReference type="InterPro" id="IPR006016">
    <property type="entry name" value="UspA"/>
</dbReference>
<dbReference type="Proteomes" id="UP001143545">
    <property type="component" value="Unassembled WGS sequence"/>
</dbReference>
<evidence type="ECO:0000259" key="2">
    <source>
        <dbReference type="Pfam" id="PF00582"/>
    </source>
</evidence>
<feature type="domain" description="UspA" evidence="2">
    <location>
        <begin position="147"/>
        <end position="270"/>
    </location>
</feature>
<dbReference type="PANTHER" id="PTHR46268">
    <property type="entry name" value="STRESS RESPONSE PROTEIN NHAX"/>
    <property type="match status" value="1"/>
</dbReference>
<evidence type="ECO:0000313" key="4">
    <source>
        <dbReference type="Proteomes" id="UP001143545"/>
    </source>
</evidence>
<evidence type="ECO:0000256" key="1">
    <source>
        <dbReference type="ARBA" id="ARBA00008791"/>
    </source>
</evidence>
<dbReference type="PANTHER" id="PTHR46268:SF6">
    <property type="entry name" value="UNIVERSAL STRESS PROTEIN UP12"/>
    <property type="match status" value="1"/>
</dbReference>
<comment type="similarity">
    <text evidence="1">Belongs to the universal stress protein A family.</text>
</comment>
<keyword evidence="4" id="KW-1185">Reference proteome</keyword>
<dbReference type="CDD" id="cd00293">
    <property type="entry name" value="USP-like"/>
    <property type="match status" value="1"/>
</dbReference>
<gene>
    <name evidence="3" type="primary">uspA_2</name>
    <name evidence="3" type="ORF">NBRC110019_06420</name>
</gene>
<comment type="caution">
    <text evidence="3">The sequence shown here is derived from an EMBL/GenBank/DDBJ whole genome shotgun (WGS) entry which is preliminary data.</text>
</comment>
<protein>
    <submittedName>
        <fullName evidence="3">Universal stress protein UspA</fullName>
    </submittedName>
</protein>
<reference evidence="3" key="1">
    <citation type="submission" date="2022-07" db="EMBL/GenBank/DDBJ databases">
        <title>Taxonomy of Novel Oxalotrophic and Methylotrophic Bacteria.</title>
        <authorList>
            <person name="Sahin N."/>
            <person name="Tani A."/>
        </authorList>
    </citation>
    <scope>NUCLEOTIDE SEQUENCE</scope>
    <source>
        <strain evidence="3">AM327</strain>
    </source>
</reference>